<name>A0A3A1UN84_9BACL</name>
<evidence type="ECO:0000256" key="1">
    <source>
        <dbReference type="SAM" id="MobiDB-lite"/>
    </source>
</evidence>
<keyword evidence="2" id="KW-0472">Membrane</keyword>
<dbReference type="InterPro" id="IPR013783">
    <property type="entry name" value="Ig-like_fold"/>
</dbReference>
<dbReference type="PROSITE" id="PS50853">
    <property type="entry name" value="FN3"/>
    <property type="match status" value="3"/>
</dbReference>
<organism evidence="4 5">
    <name type="scientific">Paenibacillus nanensis</name>
    <dbReference type="NCBI Taxonomy" id="393251"/>
    <lineage>
        <taxon>Bacteria</taxon>
        <taxon>Bacillati</taxon>
        <taxon>Bacillota</taxon>
        <taxon>Bacilli</taxon>
        <taxon>Bacillales</taxon>
        <taxon>Paenibacillaceae</taxon>
        <taxon>Paenibacillus</taxon>
    </lineage>
</organism>
<keyword evidence="5" id="KW-1185">Reference proteome</keyword>
<feature type="domain" description="Fibronectin type-III" evidence="3">
    <location>
        <begin position="2039"/>
        <end position="2137"/>
    </location>
</feature>
<dbReference type="SUPFAM" id="SSF49265">
    <property type="entry name" value="Fibronectin type III"/>
    <property type="match status" value="2"/>
</dbReference>
<feature type="compositionally biased region" description="Pro residues" evidence="1">
    <location>
        <begin position="1808"/>
        <end position="1819"/>
    </location>
</feature>
<feature type="region of interest" description="Disordered" evidence="1">
    <location>
        <begin position="1796"/>
        <end position="1822"/>
    </location>
</feature>
<feature type="transmembrane region" description="Helical" evidence="2">
    <location>
        <begin position="63"/>
        <end position="82"/>
    </location>
</feature>
<sequence>MTVVIEVFMTPVTIVRKWADVGCGLDYRSLLRMINQSISKKVRVITIMYASIKRQRRKLGKRLIAITLAATMLIAAPLQAAAQSEGAKQLSLIEEAFQPLLEDLEFEAEAPVAEEGEEPPANEGVEEPAADGKSLEIPVLNPLKPYTNSKSLVIEGTSIQGARVTVWVRKYSDSYRGGTATADENGYFQVPITVSSEGPYSFYALAQYSDGSVSPASLPVHTEIDISAPEDPMEGKWISPNASQIEVSWKAPYKPEYPVLYHIHRNGVKVGETSLLYFLDEGLSEGTIYEYEVYGVDAAGNLSDALEITATTTRSDIQRVSSPEAGVIRGTAISPDGKTVAFVEEKDSKYVLHVKYADEQEEHLVETEVGGPFYDIQFSEDGRYTLFSAQTEGYDHYTEHVFSYDRSTRLLSQITEGPESTYMFQAREDGRYIVYLQDSENYGDPDILMSYDLNSNSRTQLPLPEPWGDRAVVKGVSADARYMLYALPLPETGEGGDTELYRHSFDTGETILLSEAFPDTEISLSADGKTAVYEDNGIIYFYALETNEHTELIRNDSKFKYRMPVISADGSTAVFRFEDLTPTKDTSVSNDGLRWLNLTTGELGESFIHPGYEIEDYSWHIDAKGAKLIYDAEDVTRRNEYGWFPSAAYVYCMGGVCSDVPPDEGAAIDSFTWKAAVTGSEAELGSEITFLMEGAAGMQSHAVVSYKAWMPDYTGTEERTSTVALAEASEGVYQGVFKLEEGIQELTAIKAIAEKDGKQAEEQASRLPIKVSGRLDITLTASDPADLEGAMLVGWSEAKQSGNRSTAIDGTSLQLPLQASDDYQLRLLDAQGGKLAQSGLEPIVIRNGVADTYSMSVQIPAAMEVLVTNADGDRMPNIPLVLSDPVTKKTLSAAATDSEGRAAFAYGYVGEDVSITAEVWRPYITPDVQTVTLGKNTKVQIVVQNLNGTVSGTVRDESGKPVAGATVMVTQPGFTKTAVTDSLGTYKMIAPRGTSTIEAYQTETPFLRSRGYEQISVSERVTKDMTLFSNSNGHVDIKLYSKLIDTDWEQIELNRSALQSYRLQVTGEKNRPVSYKVTTNRILFVADPGETLNLCISKLAGNEQQGDCESVRLDDQRKGAVELRLMESSAITGKVVFDPKRFYSVSVLVQPIDDSGKRIGGSAYQVTEDFKLSVPKAGRYAVEFTGRPRSSDIKSVKVYKEVEVGEEQFIELGEVEIKEGGLFVGRANFLTSSLAEVLAGGTFTLRGSYKNETGRGLADSEIILVIPSGTSLIDDSVIHNGIAVTPEKRSDAEYAIHVGNMANGQIGAFSYKLRVDSDAAEHVRAEARIAFTFGEDGARMEETIGTTLLRVTKVTISAPDRISRLTFEVSGRAPAGSKVLIYDQGHLLGEAEASTGGYYARNVTIEDIPLNPYHALKAIAVHNGAEMHSEELIVQHDPAHPQPVELTVFQGETKRTVDITKGKLRLSMQLDDRDPLMFALKFNEPDKVENVVIYSGKHGFPATYDAKKKLFYAAQPPPIQVIAEPISVTYDLKPDPFRPSDMTNDEIAEALYEALPRPMQEWKTEVVPPDGSAASITSSRISGPTVLIGSSSNSAAKGKVSVGAEDVPNFVPDPLKPGQPPVYNLSYSIKNRGDGGMTVHLEFIVPNDQAAAMGYASLINKSGKFTKIDMSLEANLEGVSDLYDVIESALEYQDTYDEISDLLHKVETADCMPMDRIKYHAREAEELIDHLSTDLVLVYTLQIVGIATAASGVGVLAGLGIAALSMVLEEALEQQWEEVYDKFKNNLEADIKAALESPECKTDDDPTDPPTKPEPPTNAPVPGDLIGLPTWIFDPSGYVFEAVPSNRLEGVTATVMEKDPSTGEYHYWNAEWFDQQNPQITGSNGRYGWDVPVGTWQVEYRKEGYEPAQSAELVVLPPHFDVNIPMVSLAPPTVESIYSQDQDFLIEFSKYMVPATVTADKLKLMRGGEQLPFTIEPANAEADLEGRTFASAYRIKVTSPLSEGDIVTVTVDPAVFSYAQVPMLQPYTADVTVTIGTSVPEDVVRDIQLISGTDGVGLIWSEEERDLVRHLKAYWKSDASDLWLELEIPTGVGTYWFGGLNAGESYTFRLVTVDLNGNESEGVTIYGKPIGDETPEDRTPPGDVSEFAAAADNSGLKLTWKDPSDDDFYRVLLQLRRVGDDQGKTIYVEKGAQTYTFTELDAGTYEVRAAAEDLNGNASAGVEKVIDVPASTPVSESPHPANISIANNLSGRLDTITVTGLKAGDLISVYRTADDADKLGEATVAEGQTSAIVKVLQLGAESGQVYVSVTSLGKLESARVVKAYSAEPGLSDGVAPVTKFRLIPVYAMTNTGRPYIKGFTVSLLALDNEEGSGVSTTQYRINGGGWMVYTAPFEITAGIAKTVEYFSTDHAGNSEMPINTMDFVKGTFEGAGSY</sequence>
<dbReference type="Pfam" id="PF13620">
    <property type="entry name" value="CarboxypepD_reg"/>
    <property type="match status" value="1"/>
</dbReference>
<dbReference type="SUPFAM" id="SSF82171">
    <property type="entry name" value="DPP6 N-terminal domain-like"/>
    <property type="match status" value="1"/>
</dbReference>
<dbReference type="OrthoDB" id="1813813at2"/>
<dbReference type="InterPro" id="IPR036116">
    <property type="entry name" value="FN3_sf"/>
</dbReference>
<dbReference type="CDD" id="cd00063">
    <property type="entry name" value="FN3"/>
    <property type="match status" value="1"/>
</dbReference>
<dbReference type="SMART" id="SM00060">
    <property type="entry name" value="FN3"/>
    <property type="match status" value="3"/>
</dbReference>
<dbReference type="InterPro" id="IPR008969">
    <property type="entry name" value="CarboxyPept-like_regulatory"/>
</dbReference>
<dbReference type="InterPro" id="IPR058094">
    <property type="entry name" value="Ig-like_OmpL47-like"/>
</dbReference>
<keyword evidence="2" id="KW-1133">Transmembrane helix</keyword>
<reference evidence="4 5" key="1">
    <citation type="submission" date="2018-09" db="EMBL/GenBank/DDBJ databases">
        <title>Paenibacillus aracenensis nov. sp. isolated from a cave in southern Spain.</title>
        <authorList>
            <person name="Jurado V."/>
            <person name="Gutierrez-Patricio S."/>
            <person name="Gonzalez-Pimentel J.L."/>
            <person name="Miller A.Z."/>
            <person name="Laiz L."/>
            <person name="Saiz-Jimenez C."/>
        </authorList>
    </citation>
    <scope>NUCLEOTIDE SEQUENCE [LARGE SCALE GENOMIC DNA]</scope>
    <source>
        <strain evidence="4 5">DSM 22867</strain>
    </source>
</reference>
<evidence type="ECO:0000259" key="3">
    <source>
        <dbReference type="PROSITE" id="PS50853"/>
    </source>
</evidence>
<feature type="region of interest" description="Disordered" evidence="1">
    <location>
        <begin position="111"/>
        <end position="131"/>
    </location>
</feature>
<dbReference type="Gene3D" id="2.60.40.10">
    <property type="entry name" value="Immunoglobulins"/>
    <property type="match status" value="1"/>
</dbReference>
<accession>A0A3A1UN84</accession>
<dbReference type="EMBL" id="QXQA01000018">
    <property type="protein sequence ID" value="RIX49325.1"/>
    <property type="molecule type" value="Genomic_DNA"/>
</dbReference>
<dbReference type="InterPro" id="IPR003961">
    <property type="entry name" value="FN3_dom"/>
</dbReference>
<dbReference type="SUPFAM" id="SSF49464">
    <property type="entry name" value="Carboxypeptidase regulatory domain-like"/>
    <property type="match status" value="1"/>
</dbReference>
<feature type="domain" description="Fibronectin type-III" evidence="3">
    <location>
        <begin position="2140"/>
        <end position="2235"/>
    </location>
</feature>
<feature type="compositionally biased region" description="Acidic residues" evidence="1">
    <location>
        <begin position="111"/>
        <end position="129"/>
    </location>
</feature>
<keyword evidence="2" id="KW-0812">Transmembrane</keyword>
<dbReference type="InterPro" id="IPR011042">
    <property type="entry name" value="6-blade_b-propeller_TolB-like"/>
</dbReference>
<dbReference type="NCBIfam" id="NF047446">
    <property type="entry name" value="barrel_OmpL47"/>
    <property type="match status" value="1"/>
</dbReference>
<dbReference type="Gene3D" id="2.120.10.30">
    <property type="entry name" value="TolB, C-terminal domain"/>
    <property type="match status" value="1"/>
</dbReference>
<evidence type="ECO:0000256" key="2">
    <source>
        <dbReference type="SAM" id="Phobius"/>
    </source>
</evidence>
<feature type="domain" description="Fibronectin type-III" evidence="3">
    <location>
        <begin position="228"/>
        <end position="316"/>
    </location>
</feature>
<dbReference type="PANTHER" id="PTHR36842:SF1">
    <property type="entry name" value="PROTEIN TOLB"/>
    <property type="match status" value="1"/>
</dbReference>
<dbReference type="Proteomes" id="UP000266482">
    <property type="component" value="Unassembled WGS sequence"/>
</dbReference>
<dbReference type="PANTHER" id="PTHR36842">
    <property type="entry name" value="PROTEIN TOLB HOMOLOG"/>
    <property type="match status" value="1"/>
</dbReference>
<proteinExistence type="predicted"/>
<evidence type="ECO:0000313" key="5">
    <source>
        <dbReference type="Proteomes" id="UP000266482"/>
    </source>
</evidence>
<protein>
    <recommendedName>
        <fullName evidence="3">Fibronectin type-III domain-containing protein</fullName>
    </recommendedName>
</protein>
<gene>
    <name evidence="4" type="ORF">D3P08_22460</name>
</gene>
<evidence type="ECO:0000313" key="4">
    <source>
        <dbReference type="EMBL" id="RIX49325.1"/>
    </source>
</evidence>
<dbReference type="Gene3D" id="2.60.40.1120">
    <property type="entry name" value="Carboxypeptidase-like, regulatory domain"/>
    <property type="match status" value="1"/>
</dbReference>
<comment type="caution">
    <text evidence="4">The sequence shown here is derived from an EMBL/GenBank/DDBJ whole genome shotgun (WGS) entry which is preliminary data.</text>
</comment>